<dbReference type="Pfam" id="PF12146">
    <property type="entry name" value="Hydrolase_4"/>
    <property type="match status" value="1"/>
</dbReference>
<dbReference type="InterPro" id="IPR050261">
    <property type="entry name" value="FrsA_esterase"/>
</dbReference>
<evidence type="ECO:0000259" key="3">
    <source>
        <dbReference type="Pfam" id="PF12146"/>
    </source>
</evidence>
<dbReference type="PANTHER" id="PTHR22946">
    <property type="entry name" value="DIENELACTONE HYDROLASE DOMAIN-CONTAINING PROTEIN-RELATED"/>
    <property type="match status" value="1"/>
</dbReference>
<reference evidence="4 7" key="2">
    <citation type="submission" date="2020-07" db="EMBL/GenBank/DDBJ databases">
        <title>Mycobacterium kansasii (former subtype) with zoonotic potential isolated from diseased indoor pet cat, Japan.</title>
        <authorList>
            <person name="Fukano H."/>
            <person name="Terazono T."/>
            <person name="Hoshino Y."/>
        </authorList>
    </citation>
    <scope>NUCLEOTIDE SEQUENCE [LARGE SCALE GENOMIC DNA]</scope>
    <source>
        <strain evidence="4 7">Kuro-I</strain>
    </source>
</reference>
<dbReference type="EMBL" id="MVBN01000013">
    <property type="protein sequence ID" value="OOK64314.1"/>
    <property type="molecule type" value="Genomic_DNA"/>
</dbReference>
<dbReference type="GO" id="GO:0052689">
    <property type="term" value="F:carboxylic ester hydrolase activity"/>
    <property type="evidence" value="ECO:0007669"/>
    <property type="project" value="UniProtKB-ARBA"/>
</dbReference>
<keyword evidence="2 5" id="KW-0378">Hydrolase</keyword>
<dbReference type="EMBL" id="AP023343">
    <property type="protein sequence ID" value="BCI87996.1"/>
    <property type="molecule type" value="Genomic_DNA"/>
</dbReference>
<feature type="domain" description="Serine aminopeptidase S33" evidence="3">
    <location>
        <begin position="31"/>
        <end position="148"/>
    </location>
</feature>
<sequence length="300" mass="32951">MDRIDVTFPSNDAKCAAWLYYPTGIDNKVPCVVMAHGFSLTRHDGLTPYAEAFARVGAAVLVFDHRFIGDSEGQPRQRIRPADQLADRRAAVAFARNLGRINPDRIIVWGYSMSAGSALLAAATDPRIAGAILLCPLLDGRWRSNRSLWTQPRNAAWINAQAINDTLGNAMVPVAAQPGGHGVLTFPGELDGFLSITPPGSPWRNEVRGASVPGYSLYRPLANARKLKCPILIQAGHRDLTVSSRAVDKLTQRAANAVVKRYDIDHFQPFRGEHPPRLAADQTEWLDRLERNAQAPTRTC</sequence>
<dbReference type="InterPro" id="IPR029058">
    <property type="entry name" value="AB_hydrolase_fold"/>
</dbReference>
<evidence type="ECO:0000256" key="1">
    <source>
        <dbReference type="ARBA" id="ARBA00008645"/>
    </source>
</evidence>
<proteinExistence type="inferred from homology"/>
<evidence type="ECO:0000313" key="6">
    <source>
        <dbReference type="Proteomes" id="UP000188532"/>
    </source>
</evidence>
<keyword evidence="7" id="KW-1185">Reference proteome</keyword>
<evidence type="ECO:0000313" key="7">
    <source>
        <dbReference type="Proteomes" id="UP000516380"/>
    </source>
</evidence>
<dbReference type="Proteomes" id="UP000516380">
    <property type="component" value="Chromosome"/>
</dbReference>
<dbReference type="SUPFAM" id="SSF53474">
    <property type="entry name" value="alpha/beta-Hydrolases"/>
    <property type="match status" value="1"/>
</dbReference>
<dbReference type="STRING" id="1768.B1T50_01430"/>
<accession>A0A1V3WBF2</accession>
<dbReference type="Proteomes" id="UP000188532">
    <property type="component" value="Unassembled WGS sequence"/>
</dbReference>
<organism evidence="5 6">
    <name type="scientific">Mycobacterium kansasii</name>
    <dbReference type="NCBI Taxonomy" id="1768"/>
    <lineage>
        <taxon>Bacteria</taxon>
        <taxon>Bacillati</taxon>
        <taxon>Actinomycetota</taxon>
        <taxon>Actinomycetes</taxon>
        <taxon>Mycobacteriales</taxon>
        <taxon>Mycobacteriaceae</taxon>
        <taxon>Mycobacterium</taxon>
    </lineage>
</organism>
<evidence type="ECO:0000256" key="2">
    <source>
        <dbReference type="ARBA" id="ARBA00022801"/>
    </source>
</evidence>
<evidence type="ECO:0000313" key="4">
    <source>
        <dbReference type="EMBL" id="BCI87996.1"/>
    </source>
</evidence>
<comment type="similarity">
    <text evidence="1">Belongs to the AB hydrolase superfamily.</text>
</comment>
<dbReference type="AlphaFoldDB" id="A0A1V3WBF2"/>
<dbReference type="GeneID" id="29700869"/>
<reference evidence="5 6" key="1">
    <citation type="submission" date="2017-02" db="EMBL/GenBank/DDBJ databases">
        <title>Complete genome sequences of Mycobacterium kansasii strains isolated from rhesus macaques.</title>
        <authorList>
            <person name="Panda A."/>
            <person name="Nagaraj S."/>
            <person name="Zhao X."/>
            <person name="Tettelin H."/>
            <person name="Detolla L.J."/>
        </authorList>
    </citation>
    <scope>NUCLEOTIDE SEQUENCE [LARGE SCALE GENOMIC DNA]</scope>
    <source>
        <strain evidence="5 6">11-3469</strain>
    </source>
</reference>
<protein>
    <submittedName>
        <fullName evidence="4 5">Alpha/beta hydrolase</fullName>
    </submittedName>
</protein>
<dbReference type="PANTHER" id="PTHR22946:SF9">
    <property type="entry name" value="POLYKETIDE TRANSFERASE AF380"/>
    <property type="match status" value="1"/>
</dbReference>
<dbReference type="RefSeq" id="WP_023364507.1">
    <property type="nucleotide sequence ID" value="NZ_BLYZ01000001.1"/>
</dbReference>
<gene>
    <name evidence="5" type="ORF">BZL29_8212</name>
    <name evidence="4" type="ORF">NIIDMKKI_32020</name>
</gene>
<evidence type="ECO:0000313" key="5">
    <source>
        <dbReference type="EMBL" id="OOK64314.1"/>
    </source>
</evidence>
<name>A0A1V3WBF2_MYCKA</name>
<dbReference type="InterPro" id="IPR022742">
    <property type="entry name" value="Hydrolase_4"/>
</dbReference>
<dbReference type="Gene3D" id="3.40.50.1820">
    <property type="entry name" value="alpha/beta hydrolase"/>
    <property type="match status" value="1"/>
</dbReference>